<dbReference type="EMBL" id="JAHCVJ010000005">
    <property type="protein sequence ID" value="MBT0665303.1"/>
    <property type="molecule type" value="Genomic_DNA"/>
</dbReference>
<evidence type="ECO:0000313" key="3">
    <source>
        <dbReference type="Proteomes" id="UP000811899"/>
    </source>
</evidence>
<reference evidence="2 3" key="1">
    <citation type="submission" date="2021-05" db="EMBL/GenBank/DDBJ databases">
        <title>The draft genome of Geobacter pelophilus DSM 12255.</title>
        <authorList>
            <person name="Xu Z."/>
            <person name="Masuda Y."/>
            <person name="Itoh H."/>
            <person name="Senoo K."/>
        </authorList>
    </citation>
    <scope>NUCLEOTIDE SEQUENCE [LARGE SCALE GENOMIC DNA]</scope>
    <source>
        <strain evidence="2 3">DSM 12255</strain>
    </source>
</reference>
<dbReference type="AlphaFoldDB" id="A0AAW4L8E3"/>
<accession>A0AAW4L8E3</accession>
<sequence>MKRYTNYSRIPISLVLVIICVGLISLGLRLPSLSGVSSSSKPKPRPRATVQTQIKTCKEKICHVAQDALVIKVFSLAPTRYILFSCIQETPVCERPIFVSPASSRASPFFS</sequence>
<dbReference type="RefSeq" id="WP_214172074.1">
    <property type="nucleotide sequence ID" value="NZ_JAHCVJ010000005.1"/>
</dbReference>
<protein>
    <submittedName>
        <fullName evidence="2">Uncharacterized protein</fullName>
    </submittedName>
</protein>
<keyword evidence="1" id="KW-1133">Transmembrane helix</keyword>
<keyword evidence="3" id="KW-1185">Reference proteome</keyword>
<dbReference type="Proteomes" id="UP000811899">
    <property type="component" value="Unassembled WGS sequence"/>
</dbReference>
<evidence type="ECO:0000256" key="1">
    <source>
        <dbReference type="SAM" id="Phobius"/>
    </source>
</evidence>
<evidence type="ECO:0000313" key="2">
    <source>
        <dbReference type="EMBL" id="MBT0665303.1"/>
    </source>
</evidence>
<comment type="caution">
    <text evidence="2">The sequence shown here is derived from an EMBL/GenBank/DDBJ whole genome shotgun (WGS) entry which is preliminary data.</text>
</comment>
<keyword evidence="1" id="KW-0812">Transmembrane</keyword>
<feature type="transmembrane region" description="Helical" evidence="1">
    <location>
        <begin position="12"/>
        <end position="30"/>
    </location>
</feature>
<proteinExistence type="predicted"/>
<name>A0AAW4L8E3_9BACT</name>
<organism evidence="2 3">
    <name type="scientific">Geoanaerobacter pelophilus</name>
    <dbReference type="NCBI Taxonomy" id="60036"/>
    <lineage>
        <taxon>Bacteria</taxon>
        <taxon>Pseudomonadati</taxon>
        <taxon>Thermodesulfobacteriota</taxon>
        <taxon>Desulfuromonadia</taxon>
        <taxon>Geobacterales</taxon>
        <taxon>Geobacteraceae</taxon>
        <taxon>Geoanaerobacter</taxon>
    </lineage>
</organism>
<gene>
    <name evidence="2" type="ORF">KI809_13435</name>
</gene>
<keyword evidence="1" id="KW-0472">Membrane</keyword>